<proteinExistence type="inferred from homology"/>
<name>A0A1M7BVW5_9FIRM</name>
<evidence type="ECO:0000256" key="7">
    <source>
        <dbReference type="SAM" id="Phobius"/>
    </source>
</evidence>
<keyword evidence="3" id="KW-0813">Transport</keyword>
<dbReference type="GO" id="GO:0005886">
    <property type="term" value="C:plasma membrane"/>
    <property type="evidence" value="ECO:0007669"/>
    <property type="project" value="UniProtKB-SubCell"/>
</dbReference>
<evidence type="ECO:0000256" key="6">
    <source>
        <dbReference type="ARBA" id="ARBA00023136"/>
    </source>
</evidence>
<feature type="transmembrane region" description="Helical" evidence="7">
    <location>
        <begin position="12"/>
        <end position="33"/>
    </location>
</feature>
<feature type="transmembrane region" description="Helical" evidence="7">
    <location>
        <begin position="381"/>
        <end position="403"/>
    </location>
</feature>
<feature type="transmembrane region" description="Helical" evidence="7">
    <location>
        <begin position="277"/>
        <end position="294"/>
    </location>
</feature>
<evidence type="ECO:0000313" key="9">
    <source>
        <dbReference type="Proteomes" id="UP000184386"/>
    </source>
</evidence>
<keyword evidence="5 7" id="KW-1133">Transmembrane helix</keyword>
<keyword evidence="6 7" id="KW-0472">Membrane</keyword>
<dbReference type="Pfam" id="PF07690">
    <property type="entry name" value="MFS_1"/>
    <property type="match status" value="1"/>
</dbReference>
<organism evidence="8 9">
    <name type="scientific">Anaerocolumna jejuensis DSM 15929</name>
    <dbReference type="NCBI Taxonomy" id="1121322"/>
    <lineage>
        <taxon>Bacteria</taxon>
        <taxon>Bacillati</taxon>
        <taxon>Bacillota</taxon>
        <taxon>Clostridia</taxon>
        <taxon>Lachnospirales</taxon>
        <taxon>Lachnospiraceae</taxon>
        <taxon>Anaerocolumna</taxon>
    </lineage>
</organism>
<protein>
    <submittedName>
        <fullName evidence="8">Fucose permease</fullName>
    </submittedName>
</protein>
<feature type="transmembrane region" description="Helical" evidence="7">
    <location>
        <begin position="334"/>
        <end position="361"/>
    </location>
</feature>
<evidence type="ECO:0000256" key="1">
    <source>
        <dbReference type="ARBA" id="ARBA00004651"/>
    </source>
</evidence>
<feature type="transmembrane region" description="Helical" evidence="7">
    <location>
        <begin position="73"/>
        <end position="93"/>
    </location>
</feature>
<dbReference type="Gene3D" id="1.20.1250.20">
    <property type="entry name" value="MFS general substrate transporter like domains"/>
    <property type="match status" value="2"/>
</dbReference>
<accession>A0A1M7BVW5</accession>
<feature type="transmembrane region" description="Helical" evidence="7">
    <location>
        <begin position="99"/>
        <end position="121"/>
    </location>
</feature>
<dbReference type="AlphaFoldDB" id="A0A1M7BVW5"/>
<comment type="similarity">
    <text evidence="2">Belongs to the major facilitator superfamily.</text>
</comment>
<dbReference type="Proteomes" id="UP000184386">
    <property type="component" value="Unassembled WGS sequence"/>
</dbReference>
<comment type="subcellular location">
    <subcellularLocation>
        <location evidence="1">Cell membrane</location>
        <topology evidence="1">Multi-pass membrane protein</topology>
    </subcellularLocation>
</comment>
<dbReference type="STRING" id="1121322.SAMN02745136_05271"/>
<evidence type="ECO:0000256" key="4">
    <source>
        <dbReference type="ARBA" id="ARBA00022692"/>
    </source>
</evidence>
<dbReference type="EMBL" id="FRAC01000039">
    <property type="protein sequence ID" value="SHL59084.1"/>
    <property type="molecule type" value="Genomic_DNA"/>
</dbReference>
<dbReference type="InterPro" id="IPR036259">
    <property type="entry name" value="MFS_trans_sf"/>
</dbReference>
<dbReference type="RefSeq" id="WP_073280172.1">
    <property type="nucleotide sequence ID" value="NZ_FRAC01000039.1"/>
</dbReference>
<feature type="transmembrane region" description="Helical" evidence="7">
    <location>
        <begin position="39"/>
        <end position="61"/>
    </location>
</feature>
<evidence type="ECO:0000256" key="5">
    <source>
        <dbReference type="ARBA" id="ARBA00022989"/>
    </source>
</evidence>
<dbReference type="PANTHER" id="PTHR23514:SF3">
    <property type="entry name" value="BYPASS OF STOP CODON PROTEIN 6"/>
    <property type="match status" value="1"/>
</dbReference>
<evidence type="ECO:0000256" key="2">
    <source>
        <dbReference type="ARBA" id="ARBA00008335"/>
    </source>
</evidence>
<evidence type="ECO:0000313" key="8">
    <source>
        <dbReference type="EMBL" id="SHL59084.1"/>
    </source>
</evidence>
<keyword evidence="4 7" id="KW-0812">Transmembrane</keyword>
<reference evidence="8 9" key="1">
    <citation type="submission" date="2016-11" db="EMBL/GenBank/DDBJ databases">
        <authorList>
            <person name="Jaros S."/>
            <person name="Januszkiewicz K."/>
            <person name="Wedrychowicz H."/>
        </authorList>
    </citation>
    <scope>NUCLEOTIDE SEQUENCE [LARGE SCALE GENOMIC DNA]</scope>
    <source>
        <strain evidence="8 9">DSM 15929</strain>
    </source>
</reference>
<evidence type="ECO:0000256" key="3">
    <source>
        <dbReference type="ARBA" id="ARBA00022448"/>
    </source>
</evidence>
<dbReference type="InterPro" id="IPR051788">
    <property type="entry name" value="MFS_Transporter"/>
</dbReference>
<sequence length="414" mass="45107">MKLSYKHTMYACFTGYICQAVVSNLPALLFVIFQNQFAISLESITLLITIGFCIQIIVDILAARVVDIFGYRVSVIVANLCCTAGLISISYLPFHISPFLGLLIGISLNSIGGGFIEVVVSPIVEALPGEEKASNMGILHSFYCWGYMGVVLLSTLFFATIGTDHWRLLPLIWSVVPFFNMLLFTKVPINTLVEKEDQISTKKILSLKTFWILFVLMICAGAAEQAMSKWSSLFAEIGLGASKTVGDLLGPCTFAFLMGLTRLVYSKWGKKYDIRNLIILSGFLCIISYLMVSLSPIPFMSLIGCAMTGLSIGILWPATISLSAKTYPNGGNTMFGLLALGGDIGCTVGPSLVGLTSNIIITSNSVNIQRFFTGEDITQSALKFGLFMAIIFPIIIIISIQLLKNKKTPLSNEL</sequence>
<dbReference type="SUPFAM" id="SSF103473">
    <property type="entry name" value="MFS general substrate transporter"/>
    <property type="match status" value="1"/>
</dbReference>
<gene>
    <name evidence="8" type="ORF">SAMN02745136_05271</name>
</gene>
<feature type="transmembrane region" description="Helical" evidence="7">
    <location>
        <begin position="210"/>
        <end position="228"/>
    </location>
</feature>
<dbReference type="InterPro" id="IPR011701">
    <property type="entry name" value="MFS"/>
</dbReference>
<feature type="transmembrane region" description="Helical" evidence="7">
    <location>
        <begin position="142"/>
        <end position="162"/>
    </location>
</feature>
<keyword evidence="9" id="KW-1185">Reference proteome</keyword>
<dbReference type="PANTHER" id="PTHR23514">
    <property type="entry name" value="BYPASS OF STOP CODON PROTEIN 6"/>
    <property type="match status" value="1"/>
</dbReference>
<feature type="transmembrane region" description="Helical" evidence="7">
    <location>
        <begin position="248"/>
        <end position="265"/>
    </location>
</feature>
<feature type="transmembrane region" description="Helical" evidence="7">
    <location>
        <begin position="168"/>
        <end position="189"/>
    </location>
</feature>
<dbReference type="GO" id="GO:0022857">
    <property type="term" value="F:transmembrane transporter activity"/>
    <property type="evidence" value="ECO:0007669"/>
    <property type="project" value="InterPro"/>
</dbReference>
<dbReference type="OrthoDB" id="9769325at2"/>